<dbReference type="GeneID" id="28942218"/>
<dbReference type="VEuPathDB" id="FungiDB:T551_03700"/>
<reference evidence="5" key="1">
    <citation type="journal article" date="2016" name="Nat. Commun.">
        <title>Genome analysis of three Pneumocystis species reveals adaptation mechanisms to life exclusively in mammalian hosts.</title>
        <authorList>
            <person name="Ma L."/>
            <person name="Chen Z."/>
            <person name="Huang D.W."/>
            <person name="Kutty G."/>
            <person name="Ishihara M."/>
            <person name="Wang H."/>
            <person name="Abouelleil A."/>
            <person name="Bishop L."/>
            <person name="Davey E."/>
            <person name="Deng R."/>
            <person name="Deng X."/>
            <person name="Fan L."/>
            <person name="Fantoni G."/>
            <person name="Fitzgerald M."/>
            <person name="Gogineni E."/>
            <person name="Goldberg J.M."/>
            <person name="Handley G."/>
            <person name="Hu X."/>
            <person name="Huber C."/>
            <person name="Jiao X."/>
            <person name="Jones K."/>
            <person name="Levin J.Z."/>
            <person name="Liu Y."/>
            <person name="Macdonald P."/>
            <person name="Melnikov A."/>
            <person name="Raley C."/>
            <person name="Sassi M."/>
            <person name="Sherman B.T."/>
            <person name="Song X."/>
            <person name="Sykes S."/>
            <person name="Tran B."/>
            <person name="Walsh L."/>
            <person name="Xia Y."/>
            <person name="Yang J."/>
            <person name="Young S."/>
            <person name="Zeng Q."/>
            <person name="Zheng X."/>
            <person name="Stephens R."/>
            <person name="Nusbaum C."/>
            <person name="Birren B.W."/>
            <person name="Azadi P."/>
            <person name="Lempicki R.A."/>
            <person name="Cuomo C.A."/>
            <person name="Kovacs J.A."/>
        </authorList>
    </citation>
    <scope>NUCLEOTIDE SEQUENCE [LARGE SCALE GENOMIC DNA]</scope>
    <source>
        <strain evidence="5">RU7</strain>
    </source>
</reference>
<name>A0A0W4ZBA5_PNEJ7</name>
<dbReference type="RefSeq" id="XP_018227827.1">
    <property type="nucleotide sequence ID" value="XM_018375963.1"/>
</dbReference>
<feature type="coiled-coil region" evidence="1">
    <location>
        <begin position="221"/>
        <end position="248"/>
    </location>
</feature>
<protein>
    <recommendedName>
        <fullName evidence="3">Major surface glycoprotein 2 C-terminal domain-containing protein</fullName>
    </recommendedName>
</protein>
<feature type="coiled-coil region" evidence="1">
    <location>
        <begin position="791"/>
        <end position="839"/>
    </location>
</feature>
<dbReference type="InterPro" id="IPR021041">
    <property type="entry name" value="Maj_surf_glycoprot_2_C"/>
</dbReference>
<feature type="region of interest" description="Disordered" evidence="2">
    <location>
        <begin position="849"/>
        <end position="875"/>
    </location>
</feature>
<feature type="compositionally biased region" description="Low complexity" evidence="2">
    <location>
        <begin position="854"/>
        <end position="870"/>
    </location>
</feature>
<feature type="non-terminal residue" evidence="4">
    <location>
        <position position="1023"/>
    </location>
</feature>
<keyword evidence="1" id="KW-0175">Coiled coil</keyword>
<keyword evidence="5" id="KW-1185">Reference proteome</keyword>
<dbReference type="Pfam" id="PF12373">
    <property type="entry name" value="Msg2_C"/>
    <property type="match status" value="1"/>
</dbReference>
<feature type="domain" description="Major surface glycoprotein 2 C-terminal" evidence="3">
    <location>
        <begin position="879"/>
        <end position="907"/>
    </location>
</feature>
<proteinExistence type="predicted"/>
<organism evidence="4 5">
    <name type="scientific">Pneumocystis jirovecii (strain RU7)</name>
    <name type="common">Human pneumocystis pneumonia agent</name>
    <dbReference type="NCBI Taxonomy" id="1408657"/>
    <lineage>
        <taxon>Eukaryota</taxon>
        <taxon>Fungi</taxon>
        <taxon>Dikarya</taxon>
        <taxon>Ascomycota</taxon>
        <taxon>Taphrinomycotina</taxon>
        <taxon>Pneumocystomycetes</taxon>
        <taxon>Pneumocystaceae</taxon>
        <taxon>Pneumocystis</taxon>
    </lineage>
</organism>
<evidence type="ECO:0000259" key="3">
    <source>
        <dbReference type="Pfam" id="PF12373"/>
    </source>
</evidence>
<evidence type="ECO:0000313" key="5">
    <source>
        <dbReference type="Proteomes" id="UP000053447"/>
    </source>
</evidence>
<comment type="caution">
    <text evidence="4">The sequence shown here is derived from an EMBL/GenBank/DDBJ whole genome shotgun (WGS) entry which is preliminary data.</text>
</comment>
<sequence length="1023" mass="117081">METQTQPHTTAQPTPVRHSLARAVARAVKRQVQTQGAGTNDEEIYLLALIAKEDAKDDKKCKEKLDKYCEALNNATIKAEDVYEKLKTFCKNGKAGEKCKNLEGKVNQKCTEFQGKLQTAVKKNIKNLEDTDCANEQQCLFLEGACPTKLKNNCNTLRNKCYQKKRDKVAEEALLRAVRGGLTNETTCEGKLKEVCIKLSQESDELTKLCLYQKMTCKTFVSEKQKKCNSLEQEVKEALKKNSELRGKCLPLLEKCYFHRGNCKKDASQCKLPNGNCEEYLPKCDELAEECGKKGVIYIHPGPDFDPTKPEPTVAEDIGLEELYKEAEKDGIFIGKNHLRDATTLLALLIQDSNLKKKEDKEKCEEALADKCKNSHEHEALEKLCEGNNISNDGTEKCKDLENDIKKTCTNLKPTILRNHLYDPNGEIIEWWKLPTFLSNEECARLESYCFYFKERCPDVKEACMNLWAACYKRGLDARANKVLQENMRGLLRGSNQSWLKEFQQRLVKVCKELKENKGSFPNDEIFVLCVQPAKAARLLTHDHQMRVIFLRQQLDQKRDFPTDKDCKELGRKCQDLGKDSKEITWPCHTLEQQCNRLGATEILKQVLLDEHKDTLKDEESCVEYLKEKCNKWSRRGDDRFSFICVFQNATCKSMVDDVQDRCKVFKKNIEASEIIKFLKINKNEIKILERNCSSWYPYCNRFSPNCPDLAKENVFCTKIKKHCEPFYRRKALEDALKIELQGNLSDKSKCEPALERYCTVLENVTNTSIRGLCKDSTNDKPKKNDNKVRKELCEKLVKEVEQQCKVLQEKLKQPAKDLKEDSKTYEELKKQAEEAMNKSSLVLSFVKKDENNVPKNNSENNNKNKTASSKHQDTTEYAKILRRGVKDVTVTELEAKAFDLAAEVFGRYVDLKERCEKLTSDCGIKKDCKELEKVCGKIEKTCLDLKPLEVKPHETTTRNITTTTTTTTTTTVKDAKATDCQSLQTTDTWVTKTSTHTSTSTTTSTVTSRITLTSTRRCKPTK</sequence>
<dbReference type="OrthoDB" id="10257471at2759"/>
<evidence type="ECO:0000256" key="1">
    <source>
        <dbReference type="SAM" id="Coils"/>
    </source>
</evidence>
<evidence type="ECO:0000313" key="4">
    <source>
        <dbReference type="EMBL" id="KTW25534.1"/>
    </source>
</evidence>
<dbReference type="AlphaFoldDB" id="A0A0W4ZBA5"/>
<dbReference type="Proteomes" id="UP000053447">
    <property type="component" value="Unassembled WGS sequence"/>
</dbReference>
<dbReference type="Pfam" id="PF02349">
    <property type="entry name" value="MSG"/>
    <property type="match status" value="4"/>
</dbReference>
<dbReference type="InterPro" id="IPR003330">
    <property type="entry name" value="MSG"/>
</dbReference>
<gene>
    <name evidence="4" type="ORF">T551_03700</name>
</gene>
<dbReference type="EMBL" id="LFWA01000031">
    <property type="protein sequence ID" value="KTW25534.1"/>
    <property type="molecule type" value="Genomic_DNA"/>
</dbReference>
<evidence type="ECO:0000256" key="2">
    <source>
        <dbReference type="SAM" id="MobiDB-lite"/>
    </source>
</evidence>
<dbReference type="STRING" id="1408657.A0A0W4ZBA5"/>
<accession>A0A0W4ZBA5</accession>